<evidence type="ECO:0000256" key="13">
    <source>
        <dbReference type="ARBA" id="ARBA00023319"/>
    </source>
</evidence>
<organism evidence="17 18">
    <name type="scientific">Geotrypetes seraphini</name>
    <name type="common">Gaboon caecilian</name>
    <name type="synonym">Caecilia seraphini</name>
    <dbReference type="NCBI Taxonomy" id="260995"/>
    <lineage>
        <taxon>Eukaryota</taxon>
        <taxon>Metazoa</taxon>
        <taxon>Chordata</taxon>
        <taxon>Craniata</taxon>
        <taxon>Vertebrata</taxon>
        <taxon>Euteleostomi</taxon>
        <taxon>Amphibia</taxon>
        <taxon>Gymnophiona</taxon>
        <taxon>Geotrypetes</taxon>
    </lineage>
</organism>
<keyword evidence="13" id="KW-0393">Immunoglobulin domain</keyword>
<keyword evidence="8" id="KW-0520">NAD</keyword>
<evidence type="ECO:0000256" key="8">
    <source>
        <dbReference type="ARBA" id="ARBA00023027"/>
    </source>
</evidence>
<evidence type="ECO:0000256" key="14">
    <source>
        <dbReference type="SAM" id="Phobius"/>
    </source>
</evidence>
<evidence type="ECO:0000313" key="17">
    <source>
        <dbReference type="Proteomes" id="UP000515159"/>
    </source>
</evidence>
<evidence type="ECO:0000256" key="5">
    <source>
        <dbReference type="ARBA" id="ARBA00022737"/>
    </source>
</evidence>
<dbReference type="KEGG" id="gsh:117362687"/>
<dbReference type="FunCoup" id="A0A6P8R9W4">
    <property type="interactions" value="735"/>
</dbReference>
<dbReference type="FunFam" id="2.60.40.10:FF:000284">
    <property type="entry name" value="interleukin-1 receptor accessory protein-like 1"/>
    <property type="match status" value="1"/>
</dbReference>
<accession>A0A6P8R9W4</accession>
<comment type="subcellular location">
    <subcellularLocation>
        <location evidence="1">Membrane</location>
        <topology evidence="1">Single-pass type I membrane protein</topology>
    </subcellularLocation>
</comment>
<keyword evidence="6" id="KW-0378">Hydrolase</keyword>
<dbReference type="Gene3D" id="2.60.40.10">
    <property type="entry name" value="Immunoglobulins"/>
    <property type="match status" value="3"/>
</dbReference>
<keyword evidence="12" id="KW-0325">Glycoprotein</keyword>
<dbReference type="PANTHER" id="PTHR11890">
    <property type="entry name" value="INTERLEUKIN-1 RECEPTOR FAMILY MEMBER"/>
    <property type="match status" value="1"/>
</dbReference>
<dbReference type="InterPro" id="IPR015621">
    <property type="entry name" value="IL-1_rcpt_fam"/>
</dbReference>
<dbReference type="FunFam" id="2.60.40.10:FF:000188">
    <property type="entry name" value="Interleukin-1 receptor accessory protein-like 1"/>
    <property type="match status" value="1"/>
</dbReference>
<dbReference type="RefSeq" id="XP_033805380.1">
    <property type="nucleotide sequence ID" value="XM_033949489.1"/>
</dbReference>
<keyword evidence="3 14" id="KW-0812">Transmembrane</keyword>
<dbReference type="SUPFAM" id="SSF48726">
    <property type="entry name" value="Immunoglobulin"/>
    <property type="match status" value="3"/>
</dbReference>
<evidence type="ECO:0000256" key="12">
    <source>
        <dbReference type="ARBA" id="ARBA00023180"/>
    </source>
</evidence>
<feature type="chain" id="PRO_5028244456" evidence="15">
    <location>
        <begin position="26"/>
        <end position="399"/>
    </location>
</feature>
<dbReference type="PRINTS" id="PR01539">
    <property type="entry name" value="INTRLEUKN1R2"/>
</dbReference>
<keyword evidence="7 14" id="KW-1133">Transmembrane helix</keyword>
<evidence type="ECO:0000256" key="9">
    <source>
        <dbReference type="ARBA" id="ARBA00023136"/>
    </source>
</evidence>
<dbReference type="AlphaFoldDB" id="A0A6P8R9W4"/>
<reference evidence="18" key="1">
    <citation type="submission" date="2025-08" db="UniProtKB">
        <authorList>
            <consortium name="RefSeq"/>
        </authorList>
    </citation>
    <scope>IDENTIFICATION</scope>
</reference>
<feature type="signal peptide" evidence="15">
    <location>
        <begin position="1"/>
        <end position="25"/>
    </location>
</feature>
<dbReference type="InterPro" id="IPR004077">
    <property type="entry name" value="IL-1_rcpt_II-typ"/>
</dbReference>
<dbReference type="GO" id="GO:0016020">
    <property type="term" value="C:membrane"/>
    <property type="evidence" value="ECO:0007669"/>
    <property type="project" value="UniProtKB-SubCell"/>
</dbReference>
<evidence type="ECO:0000259" key="16">
    <source>
        <dbReference type="PROSITE" id="PS50835"/>
    </source>
</evidence>
<name>A0A6P8R9W4_GEOSA</name>
<gene>
    <name evidence="18" type="primary">LOC117362687</name>
</gene>
<sequence length="399" mass="45832">MTRQQKTTPCLLFAVVSIYLQDVVAVTVHRLDTTGQCRERIMHFKDYAVQQGEPAALKCPILQHYHLNFNMASNLSLHLTWYKNDSKNEINGVDSRIQAQEDLLWFLPATMDDSGYYACVLRNSSFCIEVAISLTVVKSNDVALQDIAYRQYIFTLTSGYINCPDLNDFITNDRDLDLRWYKESVPLPQLSKKFEYVVGSNKLNINDVSPADRGFYTCELRFTHRGKRYNITRVIQLQTIDQEKRSHPVIVYPNHKTIEAVLGSKLIIPCKVFTGFGRHSGTVVWWLANNTLVDRNSFHDSRVTEGEFQKITENGRNYIVVQLIFVETREEDFKTDFKCIAKNEYGSQVLPTQLRKAASAFSWYTVVVPAASICLIVGVLCLYKCRKSRAQKDYIQAKL</sequence>
<evidence type="ECO:0000256" key="10">
    <source>
        <dbReference type="ARBA" id="ARBA00023157"/>
    </source>
</evidence>
<evidence type="ECO:0000256" key="15">
    <source>
        <dbReference type="SAM" id="SignalP"/>
    </source>
</evidence>
<evidence type="ECO:0000313" key="18">
    <source>
        <dbReference type="RefSeq" id="XP_033805380.1"/>
    </source>
</evidence>
<dbReference type="InterPro" id="IPR013783">
    <property type="entry name" value="Ig-like_fold"/>
</dbReference>
<dbReference type="InterPro" id="IPR003599">
    <property type="entry name" value="Ig_sub"/>
</dbReference>
<keyword evidence="11" id="KW-0675">Receptor</keyword>
<dbReference type="OrthoDB" id="9881731at2759"/>
<dbReference type="PANTHER" id="PTHR11890:SF3">
    <property type="entry name" value="INTERLEUKIN-1 RECEPTOR TYPE 2"/>
    <property type="match status" value="1"/>
</dbReference>
<evidence type="ECO:0000256" key="6">
    <source>
        <dbReference type="ARBA" id="ARBA00022801"/>
    </source>
</evidence>
<feature type="domain" description="Ig-like" evidence="16">
    <location>
        <begin position="39"/>
        <end position="135"/>
    </location>
</feature>
<evidence type="ECO:0000256" key="7">
    <source>
        <dbReference type="ARBA" id="ARBA00022989"/>
    </source>
</evidence>
<keyword evidence="5" id="KW-0677">Repeat</keyword>
<evidence type="ECO:0000256" key="2">
    <source>
        <dbReference type="ARBA" id="ARBA00009752"/>
    </source>
</evidence>
<dbReference type="InParanoid" id="A0A6P8R9W4"/>
<dbReference type="InterPro" id="IPR036179">
    <property type="entry name" value="Ig-like_dom_sf"/>
</dbReference>
<feature type="transmembrane region" description="Helical" evidence="14">
    <location>
        <begin position="361"/>
        <end position="383"/>
    </location>
</feature>
<evidence type="ECO:0000256" key="11">
    <source>
        <dbReference type="ARBA" id="ARBA00023170"/>
    </source>
</evidence>
<feature type="domain" description="Ig-like" evidence="16">
    <location>
        <begin position="161"/>
        <end position="232"/>
    </location>
</feature>
<dbReference type="GO" id="GO:0004910">
    <property type="term" value="F:interleukin-1, type II, blocking receptor activity"/>
    <property type="evidence" value="ECO:0007669"/>
    <property type="project" value="InterPro"/>
</dbReference>
<comment type="similarity">
    <text evidence="2">Belongs to the interleukin-1 receptor family.</text>
</comment>
<evidence type="ECO:0000256" key="1">
    <source>
        <dbReference type="ARBA" id="ARBA00004479"/>
    </source>
</evidence>
<keyword evidence="10" id="KW-1015">Disulfide bond</keyword>
<evidence type="ECO:0000256" key="3">
    <source>
        <dbReference type="ARBA" id="ARBA00022692"/>
    </source>
</evidence>
<proteinExistence type="inferred from homology"/>
<dbReference type="Proteomes" id="UP000515159">
    <property type="component" value="Chromosome 6"/>
</dbReference>
<dbReference type="InterPro" id="IPR007110">
    <property type="entry name" value="Ig-like_dom"/>
</dbReference>
<keyword evidence="17" id="KW-1185">Reference proteome</keyword>
<evidence type="ECO:0000256" key="4">
    <source>
        <dbReference type="ARBA" id="ARBA00022729"/>
    </source>
</evidence>
<keyword evidence="9 14" id="KW-0472">Membrane</keyword>
<dbReference type="PRINTS" id="PR01536">
    <property type="entry name" value="INTRLKN1R12F"/>
</dbReference>
<dbReference type="GO" id="GO:0016787">
    <property type="term" value="F:hydrolase activity"/>
    <property type="evidence" value="ECO:0007669"/>
    <property type="project" value="UniProtKB-KW"/>
</dbReference>
<dbReference type="InterPro" id="IPR004074">
    <property type="entry name" value="IL-1_rcpt_I/II-typ"/>
</dbReference>
<keyword evidence="4 15" id="KW-0732">Signal</keyword>
<protein>
    <submittedName>
        <fullName evidence="18">Interleukin-1 receptor type 2-like isoform X1</fullName>
    </submittedName>
</protein>
<dbReference type="PROSITE" id="PS50835">
    <property type="entry name" value="IG_LIKE"/>
    <property type="match status" value="2"/>
</dbReference>
<dbReference type="GeneID" id="117362687"/>
<dbReference type="SMART" id="SM00409">
    <property type="entry name" value="IG"/>
    <property type="match status" value="3"/>
</dbReference>